<feature type="compositionally biased region" description="Polar residues" evidence="1">
    <location>
        <begin position="1555"/>
        <end position="1566"/>
    </location>
</feature>
<organism evidence="5 6">
    <name type="scientific">Paragonimus westermani</name>
    <dbReference type="NCBI Taxonomy" id="34504"/>
    <lineage>
        <taxon>Eukaryota</taxon>
        <taxon>Metazoa</taxon>
        <taxon>Spiralia</taxon>
        <taxon>Lophotrochozoa</taxon>
        <taxon>Platyhelminthes</taxon>
        <taxon>Trematoda</taxon>
        <taxon>Digenea</taxon>
        <taxon>Plagiorchiida</taxon>
        <taxon>Troglotremata</taxon>
        <taxon>Troglotrematidae</taxon>
        <taxon>Paragonimus</taxon>
    </lineage>
</organism>
<evidence type="ECO:0000256" key="1">
    <source>
        <dbReference type="SAM" id="MobiDB-lite"/>
    </source>
</evidence>
<feature type="region of interest" description="Disordered" evidence="1">
    <location>
        <begin position="346"/>
        <end position="382"/>
    </location>
</feature>
<gene>
    <name evidence="5" type="ORF">DEA37_0006847</name>
</gene>
<feature type="region of interest" description="Disordered" evidence="1">
    <location>
        <begin position="1382"/>
        <end position="1416"/>
    </location>
</feature>
<feature type="compositionally biased region" description="Basic and acidic residues" evidence="1">
    <location>
        <begin position="355"/>
        <end position="367"/>
    </location>
</feature>
<feature type="transmembrane region" description="Helical" evidence="2">
    <location>
        <begin position="1104"/>
        <end position="1126"/>
    </location>
</feature>
<feature type="compositionally biased region" description="Low complexity" evidence="1">
    <location>
        <begin position="1400"/>
        <end position="1416"/>
    </location>
</feature>
<accession>A0A5J4NYX7</accession>
<reference evidence="5 6" key="1">
    <citation type="journal article" date="2019" name="Gigascience">
        <title>Whole-genome sequence of the oriental lung fluke Paragonimus westermani.</title>
        <authorList>
            <person name="Oey H."/>
            <person name="Zakrzewski M."/>
            <person name="Narain K."/>
            <person name="Devi K.R."/>
            <person name="Agatsuma T."/>
            <person name="Nawaratna S."/>
            <person name="Gobert G.N."/>
            <person name="Jones M.K."/>
            <person name="Ragan M.A."/>
            <person name="McManus D.P."/>
            <person name="Krause L."/>
        </authorList>
    </citation>
    <scope>NUCLEOTIDE SEQUENCE [LARGE SCALE GENOMIC DNA]</scope>
    <source>
        <strain evidence="5 6">IND2009</strain>
    </source>
</reference>
<feature type="chain" id="PRO_5023931144" description="DUF5735 domain-containing protein" evidence="3">
    <location>
        <begin position="24"/>
        <end position="1774"/>
    </location>
</feature>
<feature type="region of interest" description="Disordered" evidence="1">
    <location>
        <begin position="1434"/>
        <end position="1470"/>
    </location>
</feature>
<sequence>MWDFFPVYIILLPIISFLKNAIGVIPDVYTQPKELGFKVHSEGASELYLVQPKLGGSIVAQLGPHTSNHAYNMSSITVYLNTHAVYIQKSYISPLLALCTVENKGLIAQQNGILLCAFHVHMPLFPHISANSSCFINCVNESDCVAQINLDFIRSQYHLLTSAPITVIVNYNVTAYQANSTDDPVHYVTRPDITQSLIHENQKLLPVIVSVQPEWIWHTLMKDSYDLPIIQVGLPSVREKLFSIQLNINKSSIIQELKLKLVLGSTLRYRYEKTIRLERSRPWRVKVISKRYGALIRVRRSVNETTRIGEFSKLEHTTGLDSDYVVIADLVLEEILQGDLAQPYTPTPWSAVEDQSSRDLDTDHVDPQDVLEPNEPLSDASRSNQPLIQIQVIHLVPGGSVPQNQVDHSSTLLLIATPLIPKPDARQIFVLFEPKDILEPPWDPAIPSPEPYKLRVLSLTPFSQVTTLGPFGARSAGHLTDITSEVYCRPSTLRASPIETGPSASSACPSTMPRAPPEVEDYVHFPNGSLLSTQSSVVSHAIDGLDDRLSWSDQLVLALRSSPVANRQWSTIPSTYGPVRSESSETIWVWRDWFGPTVRRWMLEGFRIHVTRKQLRKIAGWHINASSVYDRQFVAYSNESHRITDRYEQTPVTVTARIYTVRPGTGQRIYLSSTDHSNGPRDLPVETYRSSIPSESEATEPMKFDVTRLLPPWALVVRPVLQNTRETNPLTAAYIHYDTFSGRPYLVGLRPGPVLLGLVATFGDSQPLVSTYVYVGASQTMADGTLEEEPLNIVGIRADCVDPNVRLSGHLSPATMASGAEGIGFERLHGPNQDIRRSDPFDSTPDVQRLKQVLDYSLPNPQRLTIKLHRVDSNSNGLITAAASSATRSAEFLRSILRQKVGASGAASGHPRPSASSVSCPLPLLSVSLIMSDGSVLPTHTVPPGQLRISSFGSELVWDPSNNELVRRINLRIRINSLVVWSPRLRMPNEVARHSVPLGVMDDVIAAVQSGSSLPDPGLPLTVSKLITLTKIPQNSGTKQQHIRHQANQLPGDEVDGNQPSSALYSPTDRANVLIASQSLHSEVSARNQMDDHGDRSVTLVTHILVGIGCLAVVLFTINGIVLLAIRKRRRHRTTQPCRTSMKKSKIGQVDAYNVVGNDGTAKQNGGLDFYPPGVSSDSFKPQYHAPPYSESLPSQALLHNSSICPPDITQMAAGLSCSSMGSGVSGPVNSLKQSMLMEAATNPYLLASDSSLPGVFHSPQNSQLSNMPPYTVSQMLPTNSQTRPQLNSSSWNSPSSLAHNRQFQCLNPTLANQSNVSIGWPPRLSPTTVGPCNTGYNSGLGSVGTAEGCSDEGVASGFEVISLSHETGHSNVNATGLLHPSSFGPQNPSRQPFCGIPQSATGGTNSSASGGSANGLAGPINRTLISTFKRSQTSGIGAGSLSGDSSAGEFSDVRQISRRPGSVSPMEQDGHICMNQFTAGSPDHHLGRRQTSPPPCPYAINTKVPALACMDTARDVHYPQARMNLMAESFTNATPSNRFADSVQQRTAQIIRNGFQHGSPNQGRPHSQERLESGSLEQNGNLEVGSARYKRDFTISPPCPDRSHRDGNGRIVSDDLDVSPVPMPPMLLLNSQVCLDVLNPHNVNTLYNTTGMPVPPSPAELRTSLGSYKRSDSFGMATKQSALQTHEDSGPRHLNHQEILKGPPNSLSHASEEMVGDTLDMSDDVSSGSKCSSAFRKDVNLFGPIKPMEFSRGLTVTETSDLTYLHKLPPPEF</sequence>
<dbReference type="Proteomes" id="UP000324629">
    <property type="component" value="Unassembled WGS sequence"/>
</dbReference>
<evidence type="ECO:0000313" key="5">
    <source>
        <dbReference type="EMBL" id="KAA3680512.1"/>
    </source>
</evidence>
<dbReference type="InterPro" id="IPR043793">
    <property type="entry name" value="DUF5735"/>
</dbReference>
<protein>
    <recommendedName>
        <fullName evidence="4">DUF5735 domain-containing protein</fullName>
    </recommendedName>
</protein>
<keyword evidence="3" id="KW-0732">Signal</keyword>
<dbReference type="EMBL" id="QNGE01000422">
    <property type="protein sequence ID" value="KAA3680512.1"/>
    <property type="molecule type" value="Genomic_DNA"/>
</dbReference>
<feature type="domain" description="DUF5735" evidence="4">
    <location>
        <begin position="46"/>
        <end position="179"/>
    </location>
</feature>
<feature type="region of interest" description="Disordered" evidence="1">
    <location>
        <begin position="1685"/>
        <end position="1712"/>
    </location>
</feature>
<name>A0A5J4NYX7_9TREM</name>
<feature type="signal peptide" evidence="3">
    <location>
        <begin position="1"/>
        <end position="23"/>
    </location>
</feature>
<proteinExistence type="predicted"/>
<feature type="region of interest" description="Disordered" evidence="1">
    <location>
        <begin position="1555"/>
        <end position="1586"/>
    </location>
</feature>
<keyword evidence="2" id="KW-0812">Transmembrane</keyword>
<evidence type="ECO:0000259" key="4">
    <source>
        <dbReference type="Pfam" id="PF19006"/>
    </source>
</evidence>
<evidence type="ECO:0000256" key="2">
    <source>
        <dbReference type="SAM" id="Phobius"/>
    </source>
</evidence>
<evidence type="ECO:0000256" key="3">
    <source>
        <dbReference type="SAM" id="SignalP"/>
    </source>
</evidence>
<comment type="caution">
    <text evidence="5">The sequence shown here is derived from an EMBL/GenBank/DDBJ whole genome shotgun (WGS) entry which is preliminary data.</text>
</comment>
<keyword evidence="2" id="KW-1133">Transmembrane helix</keyword>
<keyword evidence="6" id="KW-1185">Reference proteome</keyword>
<feature type="compositionally biased region" description="Basic and acidic residues" evidence="1">
    <location>
        <begin position="1686"/>
        <end position="1700"/>
    </location>
</feature>
<keyword evidence="2" id="KW-0472">Membrane</keyword>
<evidence type="ECO:0000313" key="6">
    <source>
        <dbReference type="Proteomes" id="UP000324629"/>
    </source>
</evidence>
<dbReference type="Pfam" id="PF19006">
    <property type="entry name" value="DUF5735"/>
    <property type="match status" value="1"/>
</dbReference>
<feature type="compositionally biased region" description="Low complexity" evidence="1">
    <location>
        <begin position="1440"/>
        <end position="1449"/>
    </location>
</feature>